<feature type="region of interest" description="Disordered" evidence="2">
    <location>
        <begin position="586"/>
        <end position="618"/>
    </location>
</feature>
<dbReference type="EMBL" id="UZAN01050410">
    <property type="protein sequence ID" value="VDP88210.1"/>
    <property type="molecule type" value="Genomic_DNA"/>
</dbReference>
<evidence type="ECO:0000256" key="1">
    <source>
        <dbReference type="PROSITE-ProRule" id="PRU00042"/>
    </source>
</evidence>
<reference evidence="4 5" key="2">
    <citation type="submission" date="2018-11" db="EMBL/GenBank/DDBJ databases">
        <authorList>
            <consortium name="Pathogen Informatics"/>
        </authorList>
    </citation>
    <scope>NUCLEOTIDE SEQUENCE [LARGE SCALE GENOMIC DNA]</scope>
    <source>
        <strain evidence="4 5">Egypt</strain>
    </source>
</reference>
<feature type="compositionally biased region" description="Low complexity" evidence="2">
    <location>
        <begin position="173"/>
        <end position="184"/>
    </location>
</feature>
<dbReference type="AlphaFoldDB" id="A0A183AW87"/>
<feature type="compositionally biased region" description="Basic and acidic residues" evidence="2">
    <location>
        <begin position="129"/>
        <end position="145"/>
    </location>
</feature>
<dbReference type="SUPFAM" id="SSF57667">
    <property type="entry name" value="beta-beta-alpha zinc fingers"/>
    <property type="match status" value="1"/>
</dbReference>
<evidence type="ECO:0000256" key="2">
    <source>
        <dbReference type="SAM" id="MobiDB-lite"/>
    </source>
</evidence>
<dbReference type="Proteomes" id="UP000272942">
    <property type="component" value="Unassembled WGS sequence"/>
</dbReference>
<dbReference type="GO" id="GO:0008270">
    <property type="term" value="F:zinc ion binding"/>
    <property type="evidence" value="ECO:0007669"/>
    <property type="project" value="UniProtKB-KW"/>
</dbReference>
<dbReference type="InterPro" id="IPR036236">
    <property type="entry name" value="Znf_C2H2_sf"/>
</dbReference>
<feature type="compositionally biased region" description="Low complexity" evidence="2">
    <location>
        <begin position="593"/>
        <end position="604"/>
    </location>
</feature>
<dbReference type="WBParaSite" id="ECPE_0001125701-mRNA-1">
    <property type="protein sequence ID" value="ECPE_0001125701-mRNA-1"/>
    <property type="gene ID" value="ECPE_0001125701"/>
</dbReference>
<keyword evidence="1" id="KW-0479">Metal-binding</keyword>
<dbReference type="InterPro" id="IPR013087">
    <property type="entry name" value="Znf_C2H2_type"/>
</dbReference>
<organism evidence="6">
    <name type="scientific">Echinostoma caproni</name>
    <dbReference type="NCBI Taxonomy" id="27848"/>
    <lineage>
        <taxon>Eukaryota</taxon>
        <taxon>Metazoa</taxon>
        <taxon>Spiralia</taxon>
        <taxon>Lophotrochozoa</taxon>
        <taxon>Platyhelminthes</taxon>
        <taxon>Trematoda</taxon>
        <taxon>Digenea</taxon>
        <taxon>Plagiorchiida</taxon>
        <taxon>Echinostomata</taxon>
        <taxon>Echinostomatoidea</taxon>
        <taxon>Echinostomatidae</taxon>
        <taxon>Echinostoma</taxon>
    </lineage>
</organism>
<accession>A0A183AW87</accession>
<dbReference type="PROSITE" id="PS50157">
    <property type="entry name" value="ZINC_FINGER_C2H2_2"/>
    <property type="match status" value="1"/>
</dbReference>
<dbReference type="Gene3D" id="3.30.160.60">
    <property type="entry name" value="Classic Zinc Finger"/>
    <property type="match status" value="1"/>
</dbReference>
<evidence type="ECO:0000313" key="4">
    <source>
        <dbReference type="EMBL" id="VDP88210.1"/>
    </source>
</evidence>
<keyword evidence="5" id="KW-1185">Reference proteome</keyword>
<dbReference type="SMART" id="SM00355">
    <property type="entry name" value="ZnF_C2H2"/>
    <property type="match status" value="2"/>
</dbReference>
<evidence type="ECO:0000259" key="3">
    <source>
        <dbReference type="PROSITE" id="PS50157"/>
    </source>
</evidence>
<feature type="region of interest" description="Disordered" evidence="2">
    <location>
        <begin position="122"/>
        <end position="197"/>
    </location>
</feature>
<feature type="domain" description="C2H2-type" evidence="3">
    <location>
        <begin position="307"/>
        <end position="330"/>
    </location>
</feature>
<keyword evidence="1" id="KW-0863">Zinc-finger</keyword>
<proteinExistence type="predicted"/>
<name>A0A183AW87_9TREM</name>
<dbReference type="OrthoDB" id="6077919at2759"/>
<evidence type="ECO:0000313" key="6">
    <source>
        <dbReference type="WBParaSite" id="ECPE_0001125701-mRNA-1"/>
    </source>
</evidence>
<gene>
    <name evidence="4" type="ORF">ECPE_LOCUS11222</name>
</gene>
<keyword evidence="1" id="KW-0862">Zinc</keyword>
<evidence type="ECO:0000313" key="5">
    <source>
        <dbReference type="Proteomes" id="UP000272942"/>
    </source>
</evidence>
<dbReference type="PROSITE" id="PS00028">
    <property type="entry name" value="ZINC_FINGER_C2H2_1"/>
    <property type="match status" value="1"/>
</dbReference>
<reference evidence="6" key="1">
    <citation type="submission" date="2016-06" db="UniProtKB">
        <authorList>
            <consortium name="WormBaseParasite"/>
        </authorList>
    </citation>
    <scope>IDENTIFICATION</scope>
</reference>
<protein>
    <submittedName>
        <fullName evidence="6">C2H2-type domain-containing protein</fullName>
    </submittedName>
</protein>
<sequence length="639" mass="69897">MLTTESHSPDYDVSNIDMAEIGDFKHLVKSASAAAAALPLADLPKAFQLSFGLIEKVSDLMLSAFIPNKKESSLCPQALHQPTSTKHTNSIKNDQVDNTILFDELETNRDFLKTSLRSVVRNKTPETQSSERDITPLDAGDEKSVGLKIQSTDGLEASDSEVHEDFEHRPRSVHSSVSSLLSTSERQHHQDTYLNEEIGRKSPSAVDESTATRVVKCGGSTKLEGADNTDRVTDTTESLQISAETTLQKSHGSYSSTFIHTRTPSAREYGQGLRSSADLRRWRLTSTDRLNTLIDECERQINGRKLYVCKFCGKVYEIKSSMRYHMKIIHLQMHLRTTEMQCRICGKQFTCVSAVNRHQSKCVLSTYPDNSVHRNKSYSFNLSGSAGGHTDTKGNTCSSTFGTTEVMNIGGKLNPASTNEQSLLASRQNNASSSVFHNLGLTSTPITTVLSETTYSTGSKGIIHHDSIGMVEPHTPATGNTNCCFSPTCHARPFNSLNSLPSELNVDPYWTASSTSIPWPTFPNLGYNLSEMTPVQLEMCMKAVVRGLHSNLTGNNPTSPMAVAESPTIMSKSNISPSINSAELASTSDAHRSSFSSTYTNTSSEISEAEPSFSSTKSDEVAIDLSARSHPDTIMIESF</sequence>
<feature type="compositionally biased region" description="Basic and acidic residues" evidence="2">
    <location>
        <begin position="160"/>
        <end position="170"/>
    </location>
</feature>